<evidence type="ECO:0000259" key="1">
    <source>
        <dbReference type="SMART" id="SM00849"/>
    </source>
</evidence>
<dbReference type="KEGG" id="dsf:UWK_00902"/>
<dbReference type="eggNOG" id="COG0426">
    <property type="taxonomic scope" value="Bacteria"/>
</dbReference>
<dbReference type="OrthoDB" id="9768433at2"/>
<proteinExistence type="predicted"/>
<keyword evidence="3" id="KW-1185">Reference proteome</keyword>
<dbReference type="Proteomes" id="UP000011721">
    <property type="component" value="Chromosome"/>
</dbReference>
<dbReference type="PANTHER" id="PTHR43041:SF1">
    <property type="entry name" value="METALLO-BETA-LACTAMASE DOMAIN-CONTAINING PROTEIN"/>
    <property type="match status" value="1"/>
</dbReference>
<dbReference type="RefSeq" id="WP_015403172.1">
    <property type="nucleotide sequence ID" value="NC_020304.1"/>
</dbReference>
<reference evidence="3" key="1">
    <citation type="journal article" date="2013" name="Stand. Genomic Sci.">
        <title>Complete genome sequence of Desulfocapsa sulfexigens, a marine deltaproteobacterium specialized in disproportionating inorganic sulfur compounds.</title>
        <authorList>
            <person name="Finster K.W."/>
            <person name="Kjeldsen K.U."/>
            <person name="Kube M."/>
            <person name="Reinhardt R."/>
            <person name="Mussmann M."/>
            <person name="Amann R."/>
            <person name="Schreiber L."/>
        </authorList>
    </citation>
    <scope>NUCLEOTIDE SEQUENCE [LARGE SCALE GENOMIC DNA]</scope>
    <source>
        <strain evidence="3">DSM 10523 / SB164P1</strain>
    </source>
</reference>
<sequence>MTQPQPDISGPVEIAQDIYWVGNRNDKGFESNAYLRVFRGNGKQFNLLIDPGPSPDFHAIASKIEHVLGKDYSLDLVYLNHQDPDVCINTVHFQRHFPKLQIVTSEDTWRLVRFYGLKEKQFIATENFKTGKIRVKTGHQLRLIPTPYAHFRGACALYDEEQKVLFSGDLFGGLTTSTNLYATKEYWDGMKTFHEIYMPTNLALKKAVHDFRQQTDDLEIIASQHGQIIRRDLINFFMAKLETLAVGLDLRDDSRLVIENYINAFNDILDKVRTNIDETIVSNLLNTFKSDGTFPNRLIVKNDKIYSLKVTVEEAFRLFATELCHSLSIDQKPIAKAIVIDTIADWHITTETPCPGDNPDEHQNNMQEDMLEEGESSKDTAIDNPLDFEQEELDNLLDDLMGNN</sequence>
<dbReference type="InterPro" id="IPR036866">
    <property type="entry name" value="RibonucZ/Hydroxyglut_hydro"/>
</dbReference>
<evidence type="ECO:0000313" key="3">
    <source>
        <dbReference type="Proteomes" id="UP000011721"/>
    </source>
</evidence>
<dbReference type="SUPFAM" id="SSF56281">
    <property type="entry name" value="Metallo-hydrolase/oxidoreductase"/>
    <property type="match status" value="1"/>
</dbReference>
<gene>
    <name evidence="2" type="ordered locus">UWK_00902</name>
</gene>
<name>M1PM25_DESSD</name>
<dbReference type="STRING" id="1167006.UWK_00902"/>
<dbReference type="Gene3D" id="3.60.15.10">
    <property type="entry name" value="Ribonuclease Z/Hydroxyacylglutathione hydrolase-like"/>
    <property type="match status" value="1"/>
</dbReference>
<accession>M1PM25</accession>
<feature type="domain" description="Metallo-beta-lactamase" evidence="1">
    <location>
        <begin position="32"/>
        <end position="225"/>
    </location>
</feature>
<dbReference type="Pfam" id="PF19583">
    <property type="entry name" value="ODP"/>
    <property type="match status" value="1"/>
</dbReference>
<dbReference type="SMART" id="SM00849">
    <property type="entry name" value="Lactamase_B"/>
    <property type="match status" value="1"/>
</dbReference>
<protein>
    <submittedName>
        <fullName evidence="2">Putative flavoprotein</fullName>
    </submittedName>
</protein>
<dbReference type="EMBL" id="CP003985">
    <property type="protein sequence ID" value="AGF77476.1"/>
    <property type="molecule type" value="Genomic_DNA"/>
</dbReference>
<evidence type="ECO:0000313" key="2">
    <source>
        <dbReference type="EMBL" id="AGF77476.1"/>
    </source>
</evidence>
<dbReference type="InterPro" id="IPR001279">
    <property type="entry name" value="Metallo-B-lactamas"/>
</dbReference>
<organism evidence="2 3">
    <name type="scientific">Desulfocapsa sulfexigens (strain DSM 10523 / SB164P1)</name>
    <dbReference type="NCBI Taxonomy" id="1167006"/>
    <lineage>
        <taxon>Bacteria</taxon>
        <taxon>Pseudomonadati</taxon>
        <taxon>Thermodesulfobacteriota</taxon>
        <taxon>Desulfobulbia</taxon>
        <taxon>Desulfobulbales</taxon>
        <taxon>Desulfocapsaceae</taxon>
        <taxon>Desulfocapsa</taxon>
    </lineage>
</organism>
<dbReference type="HOGENOM" id="CLU_056905_0_0_7"/>
<dbReference type="InterPro" id="IPR045761">
    <property type="entry name" value="ODP_dom"/>
</dbReference>
<dbReference type="PANTHER" id="PTHR43041">
    <property type="entry name" value="HYDROLASE, METALLO-BETA-LACTAMASE SUPERFAMILY"/>
    <property type="match status" value="1"/>
</dbReference>
<dbReference type="AlphaFoldDB" id="M1PM25"/>